<dbReference type="EMBL" id="FQZO01000001">
    <property type="protein sequence ID" value="SHI57892.1"/>
    <property type="molecule type" value="Genomic_DNA"/>
</dbReference>
<keyword evidence="3" id="KW-1185">Reference proteome</keyword>
<dbReference type="InterPro" id="IPR006287">
    <property type="entry name" value="DJ-1"/>
</dbReference>
<evidence type="ECO:0000313" key="3">
    <source>
        <dbReference type="Proteomes" id="UP000184080"/>
    </source>
</evidence>
<reference evidence="2 3" key="1">
    <citation type="submission" date="2016-11" db="EMBL/GenBank/DDBJ databases">
        <authorList>
            <person name="Jaros S."/>
            <person name="Januszkiewicz K."/>
            <person name="Wedrychowicz H."/>
        </authorList>
    </citation>
    <scope>NUCLEOTIDE SEQUENCE [LARGE SCALE GENOMIC DNA]</scope>
    <source>
        <strain evidence="2 3">DSM 21864</strain>
    </source>
</reference>
<dbReference type="SUPFAM" id="SSF52317">
    <property type="entry name" value="Class I glutamine amidotransferase-like"/>
    <property type="match status" value="1"/>
</dbReference>
<dbReference type="GO" id="GO:0005737">
    <property type="term" value="C:cytoplasm"/>
    <property type="evidence" value="ECO:0007669"/>
    <property type="project" value="TreeGrafter"/>
</dbReference>
<evidence type="ECO:0000259" key="1">
    <source>
        <dbReference type="Pfam" id="PF01965"/>
    </source>
</evidence>
<dbReference type="Gene3D" id="3.40.50.880">
    <property type="match status" value="1"/>
</dbReference>
<name>A0A1M6CA39_9CLOT</name>
<dbReference type="CDD" id="cd03135">
    <property type="entry name" value="GATase1_DJ-1"/>
    <property type="match status" value="1"/>
</dbReference>
<dbReference type="NCBIfam" id="TIGR01383">
    <property type="entry name" value="not_thiJ"/>
    <property type="match status" value="1"/>
</dbReference>
<sequence length="186" mass="20396">MKSIIVMLAEGFEEIETLTVVDVMRRAGVNCHMCSINEEEVTGAHEIRVLSDLTLNSPNLNSYDGIVLPGGMPGALNLKNSIRVIELVKEYFGNGKIVAAICAAPIILEEAGIIKGRKVTSYPDFKEKLGNSIYTEETLVEDENVLTSRGPATALPFAFAILRKLGLNEEAENLYNSMLFSMIDKE</sequence>
<gene>
    <name evidence="2" type="ORF">SAMN05444401_1056</name>
</gene>
<dbReference type="OrthoDB" id="9800516at2"/>
<dbReference type="RefSeq" id="WP_073004301.1">
    <property type="nucleotide sequence ID" value="NZ_FQZO01000001.1"/>
</dbReference>
<evidence type="ECO:0000313" key="2">
    <source>
        <dbReference type="EMBL" id="SHI57892.1"/>
    </source>
</evidence>
<dbReference type="STRING" id="1121298.SAMN05444401_1056"/>
<dbReference type="PANTHER" id="PTHR48094">
    <property type="entry name" value="PROTEIN/NUCLEIC ACID DEGLYCASE DJ-1-RELATED"/>
    <property type="match status" value="1"/>
</dbReference>
<proteinExistence type="predicted"/>
<protein>
    <submittedName>
        <fullName evidence="2">4-methyl-5(B-hydroxyethyl)-thiazole monophosphate biosynthesis</fullName>
    </submittedName>
</protein>
<dbReference type="Pfam" id="PF01965">
    <property type="entry name" value="DJ-1_PfpI"/>
    <property type="match status" value="1"/>
</dbReference>
<accession>A0A1M6CA39</accession>
<organism evidence="2 3">
    <name type="scientific">Clostridium amylolyticum</name>
    <dbReference type="NCBI Taxonomy" id="1121298"/>
    <lineage>
        <taxon>Bacteria</taxon>
        <taxon>Bacillati</taxon>
        <taxon>Bacillota</taxon>
        <taxon>Clostridia</taxon>
        <taxon>Eubacteriales</taxon>
        <taxon>Clostridiaceae</taxon>
        <taxon>Clostridium</taxon>
    </lineage>
</organism>
<dbReference type="AlphaFoldDB" id="A0A1M6CA39"/>
<dbReference type="InterPro" id="IPR002818">
    <property type="entry name" value="DJ-1/PfpI"/>
</dbReference>
<dbReference type="InterPro" id="IPR050325">
    <property type="entry name" value="Prot/Nucl_acid_deglycase"/>
</dbReference>
<dbReference type="Proteomes" id="UP000184080">
    <property type="component" value="Unassembled WGS sequence"/>
</dbReference>
<dbReference type="PANTHER" id="PTHR48094:SF12">
    <property type="entry name" value="PARKINSON DISEASE PROTEIN 7 HOMOLOG"/>
    <property type="match status" value="1"/>
</dbReference>
<dbReference type="InterPro" id="IPR029062">
    <property type="entry name" value="Class_I_gatase-like"/>
</dbReference>
<feature type="domain" description="DJ-1/PfpI" evidence="1">
    <location>
        <begin position="2"/>
        <end position="163"/>
    </location>
</feature>